<dbReference type="Proteomes" id="UP000192569">
    <property type="component" value="Chromosome I"/>
</dbReference>
<accession>A0A1W1VRK0</accession>
<sequence>MGDLQAKYNIKEEKDHVVYTRKYGDITVENKFPRDAQDADKRLEAFRYLAAQMIWARLEE</sequence>
<proteinExistence type="predicted"/>
<dbReference type="STRING" id="698762.SAMN00808754_1371"/>
<organism evidence="1 2">
    <name type="scientific">Thermanaeromonas toyohensis ToBE</name>
    <dbReference type="NCBI Taxonomy" id="698762"/>
    <lineage>
        <taxon>Bacteria</taxon>
        <taxon>Bacillati</taxon>
        <taxon>Bacillota</taxon>
        <taxon>Clostridia</taxon>
        <taxon>Neomoorellales</taxon>
        <taxon>Neomoorellaceae</taxon>
        <taxon>Thermanaeromonas</taxon>
    </lineage>
</organism>
<evidence type="ECO:0000313" key="1">
    <source>
        <dbReference type="EMBL" id="SMB95977.1"/>
    </source>
</evidence>
<gene>
    <name evidence="1" type="ORF">SAMN00808754_1371</name>
</gene>
<dbReference type="OrthoDB" id="9886206at2"/>
<keyword evidence="2" id="KW-1185">Reference proteome</keyword>
<name>A0A1W1VRK0_9FIRM</name>
<protein>
    <submittedName>
        <fullName evidence="1">Uncharacterized protein</fullName>
    </submittedName>
</protein>
<dbReference type="EMBL" id="LT838272">
    <property type="protein sequence ID" value="SMB95977.1"/>
    <property type="molecule type" value="Genomic_DNA"/>
</dbReference>
<dbReference type="AlphaFoldDB" id="A0A1W1VRK0"/>
<evidence type="ECO:0000313" key="2">
    <source>
        <dbReference type="Proteomes" id="UP000192569"/>
    </source>
</evidence>
<reference evidence="1 2" key="1">
    <citation type="submission" date="2017-04" db="EMBL/GenBank/DDBJ databases">
        <authorList>
            <person name="Afonso C.L."/>
            <person name="Miller P.J."/>
            <person name="Scott M.A."/>
            <person name="Spackman E."/>
            <person name="Goraichik I."/>
            <person name="Dimitrov K.M."/>
            <person name="Suarez D.L."/>
            <person name="Swayne D.E."/>
        </authorList>
    </citation>
    <scope>NUCLEOTIDE SEQUENCE [LARGE SCALE GENOMIC DNA]</scope>
    <source>
        <strain evidence="1 2">ToBE</strain>
    </source>
</reference>